<gene>
    <name evidence="2" type="ORF">QBC38DRAFT_461033</name>
</gene>
<comment type="caution">
    <text evidence="2">The sequence shown here is derived from an EMBL/GenBank/DDBJ whole genome shotgun (WGS) entry which is preliminary data.</text>
</comment>
<reference evidence="2" key="1">
    <citation type="journal article" date="2023" name="Mol. Phylogenet. Evol.">
        <title>Genome-scale phylogeny and comparative genomics of the fungal order Sordariales.</title>
        <authorList>
            <person name="Hensen N."/>
            <person name="Bonometti L."/>
            <person name="Westerberg I."/>
            <person name="Brannstrom I.O."/>
            <person name="Guillou S."/>
            <person name="Cros-Aarteil S."/>
            <person name="Calhoun S."/>
            <person name="Haridas S."/>
            <person name="Kuo A."/>
            <person name="Mondo S."/>
            <person name="Pangilinan J."/>
            <person name="Riley R."/>
            <person name="LaButti K."/>
            <person name="Andreopoulos B."/>
            <person name="Lipzen A."/>
            <person name="Chen C."/>
            <person name="Yan M."/>
            <person name="Daum C."/>
            <person name="Ng V."/>
            <person name="Clum A."/>
            <person name="Steindorff A."/>
            <person name="Ohm R.A."/>
            <person name="Martin F."/>
            <person name="Silar P."/>
            <person name="Natvig D.O."/>
            <person name="Lalanne C."/>
            <person name="Gautier V."/>
            <person name="Ament-Velasquez S.L."/>
            <person name="Kruys A."/>
            <person name="Hutchinson M.I."/>
            <person name="Powell A.J."/>
            <person name="Barry K."/>
            <person name="Miller A.N."/>
            <person name="Grigoriev I.V."/>
            <person name="Debuchy R."/>
            <person name="Gladieux P."/>
            <person name="Hiltunen Thoren M."/>
            <person name="Johannesson H."/>
        </authorList>
    </citation>
    <scope>NUCLEOTIDE SEQUENCE</scope>
    <source>
        <strain evidence="2">CBS 990.96</strain>
    </source>
</reference>
<evidence type="ECO:0000256" key="1">
    <source>
        <dbReference type="SAM" id="MobiDB-lite"/>
    </source>
</evidence>
<proteinExistence type="predicted"/>
<accession>A0AAN6YS67</accession>
<dbReference type="AlphaFoldDB" id="A0AAN6YS67"/>
<dbReference type="Proteomes" id="UP001301958">
    <property type="component" value="Unassembled WGS sequence"/>
</dbReference>
<organism evidence="2 3">
    <name type="scientific">Podospora fimiseda</name>
    <dbReference type="NCBI Taxonomy" id="252190"/>
    <lineage>
        <taxon>Eukaryota</taxon>
        <taxon>Fungi</taxon>
        <taxon>Dikarya</taxon>
        <taxon>Ascomycota</taxon>
        <taxon>Pezizomycotina</taxon>
        <taxon>Sordariomycetes</taxon>
        <taxon>Sordariomycetidae</taxon>
        <taxon>Sordariales</taxon>
        <taxon>Podosporaceae</taxon>
        <taxon>Podospora</taxon>
    </lineage>
</organism>
<feature type="region of interest" description="Disordered" evidence="1">
    <location>
        <begin position="61"/>
        <end position="125"/>
    </location>
</feature>
<name>A0AAN6YS67_9PEZI</name>
<keyword evidence="3" id="KW-1185">Reference proteome</keyword>
<evidence type="ECO:0000313" key="3">
    <source>
        <dbReference type="Proteomes" id="UP001301958"/>
    </source>
</evidence>
<evidence type="ECO:0000313" key="2">
    <source>
        <dbReference type="EMBL" id="KAK4221852.1"/>
    </source>
</evidence>
<protein>
    <submittedName>
        <fullName evidence="2">Uncharacterized protein</fullName>
    </submittedName>
</protein>
<reference evidence="2" key="2">
    <citation type="submission" date="2023-05" db="EMBL/GenBank/DDBJ databases">
        <authorList>
            <consortium name="Lawrence Berkeley National Laboratory"/>
            <person name="Steindorff A."/>
            <person name="Hensen N."/>
            <person name="Bonometti L."/>
            <person name="Westerberg I."/>
            <person name="Brannstrom I.O."/>
            <person name="Guillou S."/>
            <person name="Cros-Aarteil S."/>
            <person name="Calhoun S."/>
            <person name="Haridas S."/>
            <person name="Kuo A."/>
            <person name="Mondo S."/>
            <person name="Pangilinan J."/>
            <person name="Riley R."/>
            <person name="Labutti K."/>
            <person name="Andreopoulos B."/>
            <person name="Lipzen A."/>
            <person name="Chen C."/>
            <person name="Yanf M."/>
            <person name="Daum C."/>
            <person name="Ng V."/>
            <person name="Clum A."/>
            <person name="Ohm R."/>
            <person name="Martin F."/>
            <person name="Silar P."/>
            <person name="Natvig D."/>
            <person name="Lalanne C."/>
            <person name="Gautier V."/>
            <person name="Ament-Velasquez S.L."/>
            <person name="Kruys A."/>
            <person name="Hutchinson M.I."/>
            <person name="Powell A.J."/>
            <person name="Barry K."/>
            <person name="Miller A.N."/>
            <person name="Grigoriev I.V."/>
            <person name="Debuchy R."/>
            <person name="Gladieux P."/>
            <person name="Thoren M.H."/>
            <person name="Johannesson H."/>
        </authorList>
    </citation>
    <scope>NUCLEOTIDE SEQUENCE</scope>
    <source>
        <strain evidence="2">CBS 990.96</strain>
    </source>
</reference>
<sequence length="244" mass="26420">MSLQEANVLGGASTSLLIDCLEELCDLYDPTKTKDEETATATASPSSSLTTASIIEDLISFPSDPGSVSPPTSPLSKAAITDDDSKSISPPISSISKATSTDDGNKPIFPPIRSLTKPATTNDNNNNHISTFPFLRFPYNGPHLLSLLPTNLTHLSPQAPTPPNLYQPVPPRPDFPTFSENDGLTLKWNGRILVGPIIFVEDDEGKIYCISCFKNEEVGAERAMKVLRGYPCGGVRLDSWKWLE</sequence>
<dbReference type="EMBL" id="MU865510">
    <property type="protein sequence ID" value="KAK4221852.1"/>
    <property type="molecule type" value="Genomic_DNA"/>
</dbReference>
<feature type="compositionally biased region" description="Low complexity" evidence="1">
    <location>
        <begin position="87"/>
        <end position="97"/>
    </location>
</feature>